<evidence type="ECO:0000313" key="15">
    <source>
        <dbReference type="Proteomes" id="UP000078396"/>
    </source>
</evidence>
<comment type="function">
    <text evidence="8">Catalyzes the aldol cleavage of 4-hydroxy-4-methyl-2-oxoglutarate (HMG) into 2 molecules of pyruvate. Also contains a secondary oxaloacetate (OAA) decarboxylase activity due to the common pyruvate enolate transition state formed following C-C bond cleavage in the retro-aldol and decarboxylation reactions.</text>
</comment>
<evidence type="ECO:0000256" key="12">
    <source>
        <dbReference type="ARBA" id="ARBA00047973"/>
    </source>
</evidence>
<accession>A0A178LYH4</accession>
<evidence type="ECO:0000313" key="14">
    <source>
        <dbReference type="EMBL" id="OAN38969.1"/>
    </source>
</evidence>
<evidence type="ECO:0000256" key="7">
    <source>
        <dbReference type="ARBA" id="ARBA00016549"/>
    </source>
</evidence>
<comment type="subunit">
    <text evidence="4">Homotrimer.</text>
</comment>
<comment type="cofactor">
    <cofactor evidence="2">
        <name>a divalent metal cation</name>
        <dbReference type="ChEBI" id="CHEBI:60240"/>
    </cofactor>
</comment>
<dbReference type="GO" id="GO:0008168">
    <property type="term" value="F:methyltransferase activity"/>
    <property type="evidence" value="ECO:0007669"/>
    <property type="project" value="UniProtKB-KW"/>
</dbReference>
<keyword evidence="14" id="KW-0489">Methyltransferase</keyword>
<dbReference type="InterPro" id="IPR036704">
    <property type="entry name" value="RraA/RraA-like_sf"/>
</dbReference>
<evidence type="ECO:0000256" key="4">
    <source>
        <dbReference type="ARBA" id="ARBA00011233"/>
    </source>
</evidence>
<feature type="binding site" evidence="13">
    <location>
        <position position="114"/>
    </location>
    <ligand>
        <name>Mg(2+)</name>
        <dbReference type="ChEBI" id="CHEBI:18420"/>
    </ligand>
</feature>
<dbReference type="PANTHER" id="PTHR33254:SF4">
    <property type="entry name" value="4-HYDROXY-4-METHYL-2-OXOGLUTARATE ALDOLASE 3-RELATED"/>
    <property type="match status" value="1"/>
</dbReference>
<feature type="binding site" evidence="13">
    <location>
        <position position="113"/>
    </location>
    <ligand>
        <name>substrate</name>
    </ligand>
</feature>
<dbReference type="SUPFAM" id="SSF89562">
    <property type="entry name" value="RraA-like"/>
    <property type="match status" value="1"/>
</dbReference>
<evidence type="ECO:0000256" key="11">
    <source>
        <dbReference type="ARBA" id="ARBA00032305"/>
    </source>
</evidence>
<dbReference type="GO" id="GO:0047443">
    <property type="term" value="F:4-hydroxy-4-methyl-2-oxoglutarate aldolase activity"/>
    <property type="evidence" value="ECO:0007669"/>
    <property type="project" value="UniProtKB-EC"/>
</dbReference>
<dbReference type="GO" id="GO:0046872">
    <property type="term" value="F:metal ion binding"/>
    <property type="evidence" value="ECO:0007669"/>
    <property type="project" value="UniProtKB-KW"/>
</dbReference>
<sequence>MTTNTADLATDLIARYAKLPTANVADAMDRLGAMDARIKPVWSGATLVGRAYTVWTRAGDNKVLHEALRLAAPGDVLVVNGEGDESRALLGELMGERAKVNGLAGFVVDGAIRDAEVLGEIAMPVFARAVTPAGPFKYGPGKLGTTVAVGGVAVTPGDLVLGDSDGVVIVPQAEAERVLIAAEAKFADETARRADIKAGH</sequence>
<dbReference type="OrthoDB" id="943692at2"/>
<comment type="catalytic activity">
    <reaction evidence="1">
        <text>4-hydroxy-4-methyl-2-oxoglutarate = 2 pyruvate</text>
        <dbReference type="Rhea" id="RHEA:22748"/>
        <dbReference type="ChEBI" id="CHEBI:15361"/>
        <dbReference type="ChEBI" id="CHEBI:58276"/>
        <dbReference type="EC" id="4.1.3.17"/>
    </reaction>
</comment>
<dbReference type="Proteomes" id="UP000078396">
    <property type="component" value="Unassembled WGS sequence"/>
</dbReference>
<feature type="binding site" evidence="13">
    <location>
        <begin position="91"/>
        <end position="94"/>
    </location>
    <ligand>
        <name>substrate</name>
    </ligand>
</feature>
<dbReference type="Gene3D" id="3.50.30.40">
    <property type="entry name" value="Ribonuclease E inhibitor RraA/RraA-like"/>
    <property type="match status" value="1"/>
</dbReference>
<comment type="cofactor">
    <cofactor evidence="13">
        <name>Mg(2+)</name>
        <dbReference type="ChEBI" id="CHEBI:18420"/>
    </cofactor>
</comment>
<dbReference type="Pfam" id="PF03737">
    <property type="entry name" value="RraA-like"/>
    <property type="match status" value="1"/>
</dbReference>
<dbReference type="NCBIfam" id="NF004850">
    <property type="entry name" value="PRK06201.1"/>
    <property type="match status" value="1"/>
</dbReference>
<dbReference type="eggNOG" id="COG0684">
    <property type="taxonomic scope" value="Bacteria"/>
</dbReference>
<dbReference type="EMBL" id="LWCS01000020">
    <property type="protein sequence ID" value="OAN38969.1"/>
    <property type="molecule type" value="Genomic_DNA"/>
</dbReference>
<dbReference type="AlphaFoldDB" id="A0A178LYH4"/>
<comment type="caution">
    <text evidence="14">The sequence shown here is derived from an EMBL/GenBank/DDBJ whole genome shotgun (WGS) entry which is preliminary data.</text>
</comment>
<evidence type="ECO:0000256" key="13">
    <source>
        <dbReference type="PIRSR" id="PIRSR605493-1"/>
    </source>
</evidence>
<evidence type="ECO:0000256" key="6">
    <source>
        <dbReference type="ARBA" id="ARBA00012947"/>
    </source>
</evidence>
<dbReference type="GO" id="GO:0008948">
    <property type="term" value="F:oxaloacetate decarboxylase activity"/>
    <property type="evidence" value="ECO:0007669"/>
    <property type="project" value="UniProtKB-EC"/>
</dbReference>
<organism evidence="14 15">
    <name type="scientific">Mycolicibacterium iranicum</name>
    <name type="common">Mycobacterium iranicum</name>
    <dbReference type="NCBI Taxonomy" id="912594"/>
    <lineage>
        <taxon>Bacteria</taxon>
        <taxon>Bacillati</taxon>
        <taxon>Actinomycetota</taxon>
        <taxon>Actinomycetes</taxon>
        <taxon>Mycobacteriales</taxon>
        <taxon>Mycobacteriaceae</taxon>
        <taxon>Mycolicibacterium</taxon>
    </lineage>
</organism>
<dbReference type="EC" id="4.1.1.112" evidence="6"/>
<dbReference type="CDD" id="cd16841">
    <property type="entry name" value="RraA_family"/>
    <property type="match status" value="1"/>
</dbReference>
<reference evidence="14 15" key="1">
    <citation type="submission" date="2016-04" db="EMBL/GenBank/DDBJ databases">
        <title>Draft Genome Sequences of Staphylococcus capitis Strain H36, S. capitis Strain H65, S. cohnii Strain H62, S. hominis Strain H69, Mycobacterium iranicum Strain H39, Plantibacter sp. Strain H53, Pseudomonas oryzihabitans Strain H72, and Microbacterium sp. Strain H83, isolated from residential settings.</title>
        <authorList>
            <person name="Lymperopoulou D."/>
            <person name="Adams R.I."/>
            <person name="Lindow S."/>
            <person name="Coil D.A."/>
            <person name="Jospin G."/>
            <person name="Eisen J.A."/>
        </authorList>
    </citation>
    <scope>NUCLEOTIDE SEQUENCE [LARGE SCALE GENOMIC DNA]</scope>
    <source>
        <strain evidence="14 15">H39</strain>
    </source>
</reference>
<dbReference type="RefSeq" id="WP_064281619.1">
    <property type="nucleotide sequence ID" value="NZ_LWCS01000020.1"/>
</dbReference>
<dbReference type="PANTHER" id="PTHR33254">
    <property type="entry name" value="4-HYDROXY-4-METHYL-2-OXOGLUTARATE ALDOLASE 3-RELATED"/>
    <property type="match status" value="1"/>
</dbReference>
<comment type="similarity">
    <text evidence="3">Belongs to the class II aldolase/RraA-like family.</text>
</comment>
<dbReference type="GO" id="GO:0032259">
    <property type="term" value="P:methylation"/>
    <property type="evidence" value="ECO:0007669"/>
    <property type="project" value="UniProtKB-KW"/>
</dbReference>
<keyword evidence="14" id="KW-0808">Transferase</keyword>
<evidence type="ECO:0000256" key="10">
    <source>
        <dbReference type="ARBA" id="ARBA00030169"/>
    </source>
</evidence>
<dbReference type="STRING" id="912594.AWC12_27760"/>
<evidence type="ECO:0000256" key="3">
    <source>
        <dbReference type="ARBA" id="ARBA00008621"/>
    </source>
</evidence>
<protein>
    <recommendedName>
        <fullName evidence="7">Putative 4-hydroxy-4-methyl-2-oxoglutarate aldolase</fullName>
        <ecNumber evidence="6">4.1.1.112</ecNumber>
        <ecNumber evidence="5">4.1.3.17</ecNumber>
    </recommendedName>
    <alternativeName>
        <fullName evidence="11">Oxaloacetate decarboxylase</fullName>
    </alternativeName>
    <alternativeName>
        <fullName evidence="9">Regulator of ribonuclease activity homolog</fullName>
    </alternativeName>
    <alternativeName>
        <fullName evidence="10">RraA-like protein</fullName>
    </alternativeName>
</protein>
<name>A0A178LYH4_MYCIR</name>
<evidence type="ECO:0000256" key="2">
    <source>
        <dbReference type="ARBA" id="ARBA00001968"/>
    </source>
</evidence>
<evidence type="ECO:0000256" key="8">
    <source>
        <dbReference type="ARBA" id="ARBA00025046"/>
    </source>
</evidence>
<proteinExistence type="inferred from homology"/>
<keyword evidence="13" id="KW-0479">Metal-binding</keyword>
<comment type="catalytic activity">
    <reaction evidence="12">
        <text>oxaloacetate + H(+) = pyruvate + CO2</text>
        <dbReference type="Rhea" id="RHEA:15641"/>
        <dbReference type="ChEBI" id="CHEBI:15361"/>
        <dbReference type="ChEBI" id="CHEBI:15378"/>
        <dbReference type="ChEBI" id="CHEBI:16452"/>
        <dbReference type="ChEBI" id="CHEBI:16526"/>
        <dbReference type="EC" id="4.1.1.112"/>
    </reaction>
</comment>
<dbReference type="InterPro" id="IPR005493">
    <property type="entry name" value="RraA/RraA-like"/>
</dbReference>
<keyword evidence="13" id="KW-0460">Magnesium</keyword>
<evidence type="ECO:0000256" key="1">
    <source>
        <dbReference type="ARBA" id="ARBA00001342"/>
    </source>
</evidence>
<gene>
    <name evidence="14" type="ORF">A4X20_19520</name>
</gene>
<evidence type="ECO:0000256" key="9">
    <source>
        <dbReference type="ARBA" id="ARBA00029596"/>
    </source>
</evidence>
<evidence type="ECO:0000256" key="5">
    <source>
        <dbReference type="ARBA" id="ARBA00012213"/>
    </source>
</evidence>
<dbReference type="EC" id="4.1.3.17" evidence="5"/>